<protein>
    <submittedName>
        <fullName evidence="1">Uncharacterized protein</fullName>
    </submittedName>
</protein>
<reference evidence="1 2" key="1">
    <citation type="journal article" date="2014" name="Agronomy (Basel)">
        <title>A Draft Genome Sequence for Ensete ventricosum, the Drought-Tolerant Tree Against Hunger.</title>
        <authorList>
            <person name="Harrison J."/>
            <person name="Moore K.A."/>
            <person name="Paszkiewicz K."/>
            <person name="Jones T."/>
            <person name="Grant M."/>
            <person name="Ambacheew D."/>
            <person name="Muzemil S."/>
            <person name="Studholme D.J."/>
        </authorList>
    </citation>
    <scope>NUCLEOTIDE SEQUENCE [LARGE SCALE GENOMIC DNA]</scope>
</reference>
<dbReference type="EMBL" id="AMZH03002171">
    <property type="protein sequence ID" value="RRT76528.1"/>
    <property type="molecule type" value="Genomic_DNA"/>
</dbReference>
<name>A0A427AJU2_ENSVE</name>
<sequence>MNHGRRFGRTGVVRGEDGGIAELAVPRVAAGGLVELVHGVRGVRSDGVGEVARPALLDRTAVHARLPARVVQVRLQLRVRRSLPRHAPPLRSRCPRR</sequence>
<dbReference type="AlphaFoldDB" id="A0A427AJU2"/>
<gene>
    <name evidence="1" type="ORF">B296_00029914</name>
</gene>
<evidence type="ECO:0000313" key="1">
    <source>
        <dbReference type="EMBL" id="RRT76528.1"/>
    </source>
</evidence>
<dbReference type="Proteomes" id="UP000287651">
    <property type="component" value="Unassembled WGS sequence"/>
</dbReference>
<accession>A0A427AJU2</accession>
<proteinExistence type="predicted"/>
<organism evidence="1 2">
    <name type="scientific">Ensete ventricosum</name>
    <name type="common">Abyssinian banana</name>
    <name type="synonym">Musa ensete</name>
    <dbReference type="NCBI Taxonomy" id="4639"/>
    <lineage>
        <taxon>Eukaryota</taxon>
        <taxon>Viridiplantae</taxon>
        <taxon>Streptophyta</taxon>
        <taxon>Embryophyta</taxon>
        <taxon>Tracheophyta</taxon>
        <taxon>Spermatophyta</taxon>
        <taxon>Magnoliopsida</taxon>
        <taxon>Liliopsida</taxon>
        <taxon>Zingiberales</taxon>
        <taxon>Musaceae</taxon>
        <taxon>Ensete</taxon>
    </lineage>
</organism>
<evidence type="ECO:0000313" key="2">
    <source>
        <dbReference type="Proteomes" id="UP000287651"/>
    </source>
</evidence>
<comment type="caution">
    <text evidence="1">The sequence shown here is derived from an EMBL/GenBank/DDBJ whole genome shotgun (WGS) entry which is preliminary data.</text>
</comment>